<reference evidence="2 3" key="1">
    <citation type="submission" date="2019-03" db="EMBL/GenBank/DDBJ databases">
        <title>First draft genome of Liparis tanakae, snailfish: a comprehensive survey of snailfish specific genes.</title>
        <authorList>
            <person name="Kim W."/>
            <person name="Song I."/>
            <person name="Jeong J.-H."/>
            <person name="Kim D."/>
            <person name="Kim S."/>
            <person name="Ryu S."/>
            <person name="Song J.Y."/>
            <person name="Lee S.K."/>
        </authorList>
    </citation>
    <scope>NUCLEOTIDE SEQUENCE [LARGE SCALE GENOMIC DNA]</scope>
    <source>
        <tissue evidence="2">Muscle</tissue>
    </source>
</reference>
<comment type="caution">
    <text evidence="2">The sequence shown here is derived from an EMBL/GenBank/DDBJ whole genome shotgun (WGS) entry which is preliminary data.</text>
</comment>
<evidence type="ECO:0000256" key="1">
    <source>
        <dbReference type="SAM" id="MobiDB-lite"/>
    </source>
</evidence>
<dbReference type="EMBL" id="SRLO01000120">
    <property type="protein sequence ID" value="TNN73886.1"/>
    <property type="molecule type" value="Genomic_DNA"/>
</dbReference>
<name>A0A4Z2I758_9TELE</name>
<evidence type="ECO:0000313" key="3">
    <source>
        <dbReference type="Proteomes" id="UP000314294"/>
    </source>
</evidence>
<feature type="region of interest" description="Disordered" evidence="1">
    <location>
        <begin position="1"/>
        <end position="20"/>
    </location>
</feature>
<accession>A0A4Z2I758</accession>
<evidence type="ECO:0000313" key="2">
    <source>
        <dbReference type="EMBL" id="TNN73886.1"/>
    </source>
</evidence>
<dbReference type="AlphaFoldDB" id="A0A4Z2I758"/>
<dbReference type="Proteomes" id="UP000314294">
    <property type="component" value="Unassembled WGS sequence"/>
</dbReference>
<proteinExistence type="predicted"/>
<organism evidence="2 3">
    <name type="scientific">Liparis tanakae</name>
    <name type="common">Tanaka's snailfish</name>
    <dbReference type="NCBI Taxonomy" id="230148"/>
    <lineage>
        <taxon>Eukaryota</taxon>
        <taxon>Metazoa</taxon>
        <taxon>Chordata</taxon>
        <taxon>Craniata</taxon>
        <taxon>Vertebrata</taxon>
        <taxon>Euteleostomi</taxon>
        <taxon>Actinopterygii</taxon>
        <taxon>Neopterygii</taxon>
        <taxon>Teleostei</taxon>
        <taxon>Neoteleostei</taxon>
        <taxon>Acanthomorphata</taxon>
        <taxon>Eupercaria</taxon>
        <taxon>Perciformes</taxon>
        <taxon>Cottioidei</taxon>
        <taxon>Cottales</taxon>
        <taxon>Liparidae</taxon>
        <taxon>Liparis</taxon>
    </lineage>
</organism>
<gene>
    <name evidence="2" type="ORF">EYF80_015903</name>
</gene>
<protein>
    <submittedName>
        <fullName evidence="2">Uncharacterized protein</fullName>
    </submittedName>
</protein>
<sequence length="97" mass="10183">MLGDRAITCSSGLLQSPPEGPVVLSAASLTPPLGCFHVEVKCHISPVEPTACHGCKAGGRDDTLEPNYSTKVTERRNVLPMSAGVRQQPAEPMSLQG</sequence>
<keyword evidence="3" id="KW-1185">Reference proteome</keyword>